<organism evidence="1 2">
    <name type="scientific">Metabacillus indicus</name>
    <name type="common">Bacillus indicus</name>
    <dbReference type="NCBI Taxonomy" id="246786"/>
    <lineage>
        <taxon>Bacteria</taxon>
        <taxon>Bacillati</taxon>
        <taxon>Bacillota</taxon>
        <taxon>Bacilli</taxon>
        <taxon>Bacillales</taxon>
        <taxon>Bacillaceae</taxon>
        <taxon>Metabacillus</taxon>
    </lineage>
</organism>
<reference evidence="1 2" key="1">
    <citation type="journal article" date="2005" name="Int. J. Syst. Evol. Microbiol.">
        <title>Bacillus cibi sp. nov., isolated from jeotgal, a traditional Korean fermented seafood.</title>
        <authorList>
            <person name="Yoon J.H."/>
            <person name="Lee C.H."/>
            <person name="Oh T.K."/>
        </authorList>
    </citation>
    <scope>NUCLEOTIDE SEQUENCE [LARGE SCALE GENOMIC DNA]</scope>
    <source>
        <strain evidence="1 2">DSM 16189</strain>
    </source>
</reference>
<evidence type="ECO:0000313" key="1">
    <source>
        <dbReference type="EMBL" id="KEZ53615.1"/>
    </source>
</evidence>
<evidence type="ECO:0008006" key="3">
    <source>
        <dbReference type="Google" id="ProtNLM"/>
    </source>
</evidence>
<dbReference type="EMBL" id="JNVC02000001">
    <property type="protein sequence ID" value="KEZ53615.1"/>
    <property type="molecule type" value="Genomic_DNA"/>
</dbReference>
<protein>
    <recommendedName>
        <fullName evidence="3">CBM-cenC domain-containing protein</fullName>
    </recommendedName>
</protein>
<keyword evidence="2" id="KW-1185">Reference proteome</keyword>
<sequence length="175" mass="19227">MQIVNRIVNGSFEEGVVAPDSLPSPWLGVRSGVYEGIGHTGKRFGILGTGDNSFICQYVDVNAGESFEFKASMAADSNPSEPRPSATIYILISYYNDSFEFLGYGLKTFIAYDNLTSYSPSKTWSQIYAVTTTAPPGTTKALVLINKLAPIEYFEAPILIDDVMLTTYQIYNSEN</sequence>
<dbReference type="STRING" id="246786.GS18_0201100"/>
<proteinExistence type="predicted"/>
<gene>
    <name evidence="1" type="ORF">GS18_0201100</name>
</gene>
<dbReference type="Gene3D" id="2.60.120.260">
    <property type="entry name" value="Galactose-binding domain-like"/>
    <property type="match status" value="1"/>
</dbReference>
<comment type="caution">
    <text evidence="1">The sequence shown here is derived from an EMBL/GenBank/DDBJ whole genome shotgun (WGS) entry which is preliminary data.</text>
</comment>
<dbReference type="OrthoDB" id="2476785at2"/>
<accession>A0A084H203</accession>
<dbReference type="NCBIfam" id="NF033675">
    <property type="entry name" value="NTTRR-F1"/>
    <property type="match status" value="1"/>
</dbReference>
<dbReference type="AlphaFoldDB" id="A0A084H203"/>
<dbReference type="Proteomes" id="UP000028549">
    <property type="component" value="Unassembled WGS sequence"/>
</dbReference>
<name>A0A084H203_METID</name>
<evidence type="ECO:0000313" key="2">
    <source>
        <dbReference type="Proteomes" id="UP000028549"/>
    </source>
</evidence>